<proteinExistence type="predicted"/>
<reference evidence="1" key="1">
    <citation type="journal article" date="2020" name="Nature">
        <title>Giant virus diversity and host interactions through global metagenomics.</title>
        <authorList>
            <person name="Schulz F."/>
            <person name="Roux S."/>
            <person name="Paez-Espino D."/>
            <person name="Jungbluth S."/>
            <person name="Walsh D.A."/>
            <person name="Denef V.J."/>
            <person name="McMahon K.D."/>
            <person name="Konstantinidis K.T."/>
            <person name="Eloe-Fadrosh E.A."/>
            <person name="Kyrpides N.C."/>
            <person name="Woyke T."/>
        </authorList>
    </citation>
    <scope>NUCLEOTIDE SEQUENCE</scope>
    <source>
        <strain evidence="1">GVMAG-M-3300027736-24</strain>
    </source>
</reference>
<dbReference type="AlphaFoldDB" id="A0A6C0JLY0"/>
<accession>A0A6C0JLY0</accession>
<protein>
    <submittedName>
        <fullName evidence="1">Uncharacterized protein</fullName>
    </submittedName>
</protein>
<dbReference type="EMBL" id="MN740419">
    <property type="protein sequence ID" value="QHU05776.1"/>
    <property type="molecule type" value="Genomic_DNA"/>
</dbReference>
<organism evidence="1">
    <name type="scientific">viral metagenome</name>
    <dbReference type="NCBI Taxonomy" id="1070528"/>
    <lineage>
        <taxon>unclassified sequences</taxon>
        <taxon>metagenomes</taxon>
        <taxon>organismal metagenomes</taxon>
    </lineage>
</organism>
<name>A0A6C0JLY0_9ZZZZ</name>
<evidence type="ECO:0000313" key="1">
    <source>
        <dbReference type="EMBL" id="QHU05776.1"/>
    </source>
</evidence>
<sequence length="77" mass="8867">MHLKKFLKGRTGKIFISIILGLGLSTIFKVSCDSNNCVVIQKSPDFKDKKIIKYNKKCYEPIENMETCNEKKKIINV</sequence>